<dbReference type="EMBL" id="FBVY01000001">
    <property type="protein sequence ID" value="CUW84034.1"/>
    <property type="molecule type" value="Genomic_DNA"/>
</dbReference>
<dbReference type="AlphaFoldDB" id="A0A9W5AWS2"/>
<organism evidence="1 2">
    <name type="scientific">Agrobacterium genomosp. 2 str. CFBP 5494</name>
    <dbReference type="NCBI Taxonomy" id="1183436"/>
    <lineage>
        <taxon>Bacteria</taxon>
        <taxon>Pseudomonadati</taxon>
        <taxon>Pseudomonadota</taxon>
        <taxon>Alphaproteobacteria</taxon>
        <taxon>Hyphomicrobiales</taxon>
        <taxon>Rhizobiaceae</taxon>
        <taxon>Rhizobium/Agrobacterium group</taxon>
        <taxon>Agrobacterium</taxon>
        <taxon>Agrobacterium tumefaciens complex</taxon>
    </lineage>
</organism>
<gene>
    <name evidence="1" type="ORF">AGR2A_Cc10138</name>
</gene>
<sequence length="82" mass="9312">MSVMLGQMLVVALFFCLQSFRSRETPSGSCERRKSTTLAISSRQAHIDLMIWVESEVLDDRSTGCAAGSNRFTRQLHRYRSP</sequence>
<dbReference type="Proteomes" id="UP000191933">
    <property type="component" value="Unassembled WGS sequence"/>
</dbReference>
<accession>A0A9W5AWS2</accession>
<name>A0A9W5AWS2_9HYPH</name>
<protein>
    <submittedName>
        <fullName evidence="1">Uncharacterized protein</fullName>
    </submittedName>
</protein>
<evidence type="ECO:0000313" key="1">
    <source>
        <dbReference type="EMBL" id="CUW84034.1"/>
    </source>
</evidence>
<keyword evidence="2" id="KW-1185">Reference proteome</keyword>
<evidence type="ECO:0000313" key="2">
    <source>
        <dbReference type="Proteomes" id="UP000191933"/>
    </source>
</evidence>
<proteinExistence type="predicted"/>
<reference evidence="1 2" key="1">
    <citation type="submission" date="2016-01" db="EMBL/GenBank/DDBJ databases">
        <authorList>
            <person name="Regsiter A."/>
            <person name="william w."/>
        </authorList>
    </citation>
    <scope>NUCLEOTIDE SEQUENCE [LARGE SCALE GENOMIC DNA]</scope>
    <source>
        <strain evidence="1 2">CFBP 5494</strain>
    </source>
</reference>
<comment type="caution">
    <text evidence="1">The sequence shown here is derived from an EMBL/GenBank/DDBJ whole genome shotgun (WGS) entry which is preliminary data.</text>
</comment>